<gene>
    <name evidence="8" type="ORF">CQA54_04570</name>
</gene>
<dbReference type="InterPro" id="IPR011251">
    <property type="entry name" value="Luciferase-like_dom"/>
</dbReference>
<dbReference type="PANTHER" id="PTHR30011:SF16">
    <property type="entry name" value="C2H2 FINGER DOMAIN TRANSCRIPTION FACTOR (EUROFUNG)-RELATED"/>
    <property type="match status" value="1"/>
</dbReference>
<keyword evidence="2 6" id="KW-0288">FMN</keyword>
<evidence type="ECO:0000313" key="9">
    <source>
        <dbReference type="Proteomes" id="UP000256514"/>
    </source>
</evidence>
<feature type="binding site" evidence="6">
    <location>
        <position position="160"/>
    </location>
    <ligand>
        <name>FMN</name>
        <dbReference type="ChEBI" id="CHEBI:58210"/>
    </ligand>
</feature>
<organism evidence="8 9">
    <name type="scientific">Helicobacter equorum</name>
    <dbReference type="NCBI Taxonomy" id="361872"/>
    <lineage>
        <taxon>Bacteria</taxon>
        <taxon>Pseudomonadati</taxon>
        <taxon>Campylobacterota</taxon>
        <taxon>Epsilonproteobacteria</taxon>
        <taxon>Campylobacterales</taxon>
        <taxon>Helicobacteraceae</taxon>
        <taxon>Helicobacter</taxon>
    </lineage>
</organism>
<feature type="binding site" evidence="6">
    <location>
        <position position="156"/>
    </location>
    <ligand>
        <name>FMN</name>
        <dbReference type="ChEBI" id="CHEBI:58210"/>
    </ligand>
</feature>
<feature type="binding site" evidence="6">
    <location>
        <position position="107"/>
    </location>
    <ligand>
        <name>FMN</name>
        <dbReference type="ChEBI" id="CHEBI:58210"/>
    </ligand>
</feature>
<dbReference type="PIRSF" id="PIRSF000337">
    <property type="entry name" value="NTA_MOA"/>
    <property type="match status" value="1"/>
</dbReference>
<dbReference type="EMBL" id="NXLT01000003">
    <property type="protein sequence ID" value="RDU67261.1"/>
    <property type="molecule type" value="Genomic_DNA"/>
</dbReference>
<dbReference type="AlphaFoldDB" id="A0A3D8IRP5"/>
<keyword evidence="1 6" id="KW-0285">Flavoprotein</keyword>
<evidence type="ECO:0000256" key="3">
    <source>
        <dbReference type="ARBA" id="ARBA00023002"/>
    </source>
</evidence>
<dbReference type="InterPro" id="IPR036661">
    <property type="entry name" value="Luciferase-like_sf"/>
</dbReference>
<dbReference type="PANTHER" id="PTHR30011">
    <property type="entry name" value="ALKANESULFONATE MONOOXYGENASE-RELATED"/>
    <property type="match status" value="1"/>
</dbReference>
<dbReference type="RefSeq" id="WP_115570983.1">
    <property type="nucleotide sequence ID" value="NZ_NXLT01000003.1"/>
</dbReference>
<comment type="similarity">
    <text evidence="5">Belongs to the NtaA/SnaA/DszA monooxygenase family.</text>
</comment>
<dbReference type="Pfam" id="PF00296">
    <property type="entry name" value="Bac_luciferase"/>
    <property type="match status" value="1"/>
</dbReference>
<comment type="caution">
    <text evidence="8">The sequence shown here is derived from an EMBL/GenBank/DDBJ whole genome shotgun (WGS) entry which is preliminary data.</text>
</comment>
<accession>A0A3D8IRP5</accession>
<evidence type="ECO:0000256" key="2">
    <source>
        <dbReference type="ARBA" id="ARBA00022643"/>
    </source>
</evidence>
<dbReference type="InterPro" id="IPR016215">
    <property type="entry name" value="NTA_MOA"/>
</dbReference>
<evidence type="ECO:0000256" key="1">
    <source>
        <dbReference type="ARBA" id="ARBA00022630"/>
    </source>
</evidence>
<name>A0A3D8IRP5_9HELI</name>
<dbReference type="GO" id="GO:0016705">
    <property type="term" value="F:oxidoreductase activity, acting on paired donors, with incorporation or reduction of molecular oxygen"/>
    <property type="evidence" value="ECO:0007669"/>
    <property type="project" value="InterPro"/>
</dbReference>
<evidence type="ECO:0000256" key="5">
    <source>
        <dbReference type="ARBA" id="ARBA00033748"/>
    </source>
</evidence>
<keyword evidence="4" id="KW-0503">Monooxygenase</keyword>
<sequence>MSKKTKIISFNAFEMNCISHLSPGLWRYPNDQALHYKDIEYWQNIAKISEQGLFDAVFIADVLGVYDLYGSNDIGALKTALQVPVNDPTQLAVIGASVTKHVGFGVTAGVPFEHPYPFARRLSTLDHLTKGRVGWNIVTGYLPSANKNMGTSELPHDDRYELADEYMEVIYKLLEGSWEDDAVILDRESGDFADPSKIHHIGHHGKYFDVPGIHLCEPSIQRTPVLFQAGNSTRGRKFAATHAEAIFIAPPTKEYAKIAVKQVRDALLAAGRDPYSAKIYCLATIITDSTQDLAQAKYNDLLKYASTEGALVLNSGWLGVDLSRYNLDDPLSNIKSNAIVAQVEALSNSTTNEGKAWTLRDLIKLTGIGCQGPKFVGSPSQVCDMLQEFVAYSDADGFNLAYATTPTTFSDVVEFIVPELQKRGVYKQEYTQGSLRHKLFGKGDRLGHDHIASQYRVNGAKSSINDYAGTGRRQFTKKDIEYVI</sequence>
<dbReference type="SUPFAM" id="SSF51679">
    <property type="entry name" value="Bacterial luciferase-like"/>
    <property type="match status" value="1"/>
</dbReference>
<evidence type="ECO:0000313" key="8">
    <source>
        <dbReference type="EMBL" id="RDU67261.1"/>
    </source>
</evidence>
<dbReference type="Proteomes" id="UP000256514">
    <property type="component" value="Unassembled WGS sequence"/>
</dbReference>
<proteinExistence type="inferred from homology"/>
<dbReference type="InterPro" id="IPR051260">
    <property type="entry name" value="Diverse_substr_monoxygenases"/>
</dbReference>
<protein>
    <submittedName>
        <fullName evidence="8">5,10-methylene tetrahydromethanopterin reductase</fullName>
    </submittedName>
</protein>
<keyword evidence="3" id="KW-0560">Oxidoreductase</keyword>
<reference evidence="8 9" key="1">
    <citation type="submission" date="2018-04" db="EMBL/GenBank/DDBJ databases">
        <title>Novel Campyloabacter and Helicobacter Species and Strains.</title>
        <authorList>
            <person name="Mannion A.J."/>
            <person name="Shen Z."/>
            <person name="Fox J.G."/>
        </authorList>
    </citation>
    <scope>NUCLEOTIDE SEQUENCE [LARGE SCALE GENOMIC DNA]</scope>
    <source>
        <strain evidence="8 9">MIT 12-6600</strain>
    </source>
</reference>
<dbReference type="Gene3D" id="3.20.20.30">
    <property type="entry name" value="Luciferase-like domain"/>
    <property type="match status" value="1"/>
</dbReference>
<dbReference type="NCBIfam" id="TIGR03860">
    <property type="entry name" value="FMN_nitrolo"/>
    <property type="match status" value="1"/>
</dbReference>
<feature type="binding site" evidence="6">
    <location>
        <position position="232"/>
    </location>
    <ligand>
        <name>FMN</name>
        <dbReference type="ChEBI" id="CHEBI:58210"/>
    </ligand>
</feature>
<feature type="domain" description="Luciferase-like" evidence="7">
    <location>
        <begin position="32"/>
        <end position="390"/>
    </location>
</feature>
<evidence type="ECO:0000256" key="6">
    <source>
        <dbReference type="PIRSR" id="PIRSR000337-1"/>
    </source>
</evidence>
<evidence type="ECO:0000256" key="4">
    <source>
        <dbReference type="ARBA" id="ARBA00023033"/>
    </source>
</evidence>
<dbReference type="GO" id="GO:0004497">
    <property type="term" value="F:monooxygenase activity"/>
    <property type="evidence" value="ECO:0007669"/>
    <property type="project" value="UniProtKB-KW"/>
</dbReference>
<evidence type="ECO:0000259" key="7">
    <source>
        <dbReference type="Pfam" id="PF00296"/>
    </source>
</evidence>
<keyword evidence="9" id="KW-1185">Reference proteome</keyword>
<dbReference type="OrthoDB" id="4505903at2"/>
<feature type="binding site" evidence="6">
    <location>
        <position position="61"/>
    </location>
    <ligand>
        <name>FMN</name>
        <dbReference type="ChEBI" id="CHEBI:58210"/>
    </ligand>
</feature>